<evidence type="ECO:0008006" key="4">
    <source>
        <dbReference type="Google" id="ProtNLM"/>
    </source>
</evidence>
<evidence type="ECO:0000313" key="2">
    <source>
        <dbReference type="EMBL" id="GAA1812744.1"/>
    </source>
</evidence>
<accession>A0ABN2M740</accession>
<protein>
    <recommendedName>
        <fullName evidence="4">DUF4386 family protein</fullName>
    </recommendedName>
</protein>
<sequence>MRTSGFARWAALSGALFVILWVTAFVILGGTVEGSDSDAEISAYFGDEGQRARGVITQFLLLAASLPLIVFIAVLRSRLESGEGGAGVWTMAAFGAGLVSTALWIVAATLYVLPFLPKAGDGAYELDLDGFRLLNGAGYIAFYSGGTTMSLLVLATSVLGIRAGVIPKWLSWLGFAVALLLLAAILLFPVIVLLAWLFAVSIALVWRRNQSEVPDATA</sequence>
<feature type="transmembrane region" description="Helical" evidence="1">
    <location>
        <begin position="87"/>
        <end position="116"/>
    </location>
</feature>
<name>A0ABN2M740_9MICO</name>
<gene>
    <name evidence="2" type="ORF">GCM10009749_22500</name>
</gene>
<keyword evidence="1" id="KW-1133">Transmembrane helix</keyword>
<evidence type="ECO:0000256" key="1">
    <source>
        <dbReference type="SAM" id="Phobius"/>
    </source>
</evidence>
<keyword evidence="1" id="KW-0472">Membrane</keyword>
<feature type="transmembrane region" description="Helical" evidence="1">
    <location>
        <begin position="12"/>
        <end position="32"/>
    </location>
</feature>
<keyword evidence="3" id="KW-1185">Reference proteome</keyword>
<dbReference type="RefSeq" id="WP_344296210.1">
    <property type="nucleotide sequence ID" value="NZ_BAAANJ010000007.1"/>
</dbReference>
<keyword evidence="1" id="KW-0812">Transmembrane</keyword>
<reference evidence="2 3" key="1">
    <citation type="journal article" date="2019" name="Int. J. Syst. Evol. Microbiol.">
        <title>The Global Catalogue of Microorganisms (GCM) 10K type strain sequencing project: providing services to taxonomists for standard genome sequencing and annotation.</title>
        <authorList>
            <consortium name="The Broad Institute Genomics Platform"/>
            <consortium name="The Broad Institute Genome Sequencing Center for Infectious Disease"/>
            <person name="Wu L."/>
            <person name="Ma J."/>
        </authorList>
    </citation>
    <scope>NUCLEOTIDE SEQUENCE [LARGE SCALE GENOMIC DNA]</scope>
    <source>
        <strain evidence="2 3">JCM 14322</strain>
    </source>
</reference>
<feature type="transmembrane region" description="Helical" evidence="1">
    <location>
        <begin position="136"/>
        <end position="161"/>
    </location>
</feature>
<comment type="caution">
    <text evidence="2">The sequence shown here is derived from an EMBL/GenBank/DDBJ whole genome shotgun (WGS) entry which is preliminary data.</text>
</comment>
<dbReference type="Proteomes" id="UP001500002">
    <property type="component" value="Unassembled WGS sequence"/>
</dbReference>
<dbReference type="EMBL" id="BAAANJ010000007">
    <property type="protein sequence ID" value="GAA1812744.1"/>
    <property type="molecule type" value="Genomic_DNA"/>
</dbReference>
<evidence type="ECO:0000313" key="3">
    <source>
        <dbReference type="Proteomes" id="UP001500002"/>
    </source>
</evidence>
<feature type="transmembrane region" description="Helical" evidence="1">
    <location>
        <begin position="173"/>
        <end position="206"/>
    </location>
</feature>
<feature type="transmembrane region" description="Helical" evidence="1">
    <location>
        <begin position="52"/>
        <end position="75"/>
    </location>
</feature>
<proteinExistence type="predicted"/>
<organism evidence="2 3">
    <name type="scientific">Agromyces neolithicus</name>
    <dbReference type="NCBI Taxonomy" id="269420"/>
    <lineage>
        <taxon>Bacteria</taxon>
        <taxon>Bacillati</taxon>
        <taxon>Actinomycetota</taxon>
        <taxon>Actinomycetes</taxon>
        <taxon>Micrococcales</taxon>
        <taxon>Microbacteriaceae</taxon>
        <taxon>Agromyces</taxon>
    </lineage>
</organism>